<dbReference type="EMBL" id="AKHW03000257">
    <property type="protein sequence ID" value="KYO48131.1"/>
    <property type="molecule type" value="Genomic_DNA"/>
</dbReference>
<proteinExistence type="predicted"/>
<evidence type="ECO:0000313" key="1">
    <source>
        <dbReference type="EMBL" id="KYO48131.1"/>
    </source>
</evidence>
<protein>
    <submittedName>
        <fullName evidence="1">Uncharacterized protein</fullName>
    </submittedName>
</protein>
<sequence>MLGSQQDTGSTPGHEIPLGTFAADEEVAVATFNPSVACLATTTTSAVVAAHPLIYPNGTSGSSLQGALWSRFDFWGVGAGLCPDMGETDSKLHTIGFQLLLFFRVVLPSKSNVIYIKRRMTRLDILVVFNVKEKQNKLLPL</sequence>
<comment type="caution">
    <text evidence="1">The sequence shown here is derived from an EMBL/GenBank/DDBJ whole genome shotgun (WGS) entry which is preliminary data.</text>
</comment>
<accession>A0A151PGA8</accession>
<organism evidence="1 2">
    <name type="scientific">Alligator mississippiensis</name>
    <name type="common">American alligator</name>
    <dbReference type="NCBI Taxonomy" id="8496"/>
    <lineage>
        <taxon>Eukaryota</taxon>
        <taxon>Metazoa</taxon>
        <taxon>Chordata</taxon>
        <taxon>Craniata</taxon>
        <taxon>Vertebrata</taxon>
        <taxon>Euteleostomi</taxon>
        <taxon>Archelosauria</taxon>
        <taxon>Archosauria</taxon>
        <taxon>Crocodylia</taxon>
        <taxon>Alligatoridae</taxon>
        <taxon>Alligatorinae</taxon>
        <taxon>Alligator</taxon>
    </lineage>
</organism>
<dbReference type="AlphaFoldDB" id="A0A151PGA8"/>
<name>A0A151PGA8_ALLMI</name>
<keyword evidence="2" id="KW-1185">Reference proteome</keyword>
<dbReference type="Proteomes" id="UP000050525">
    <property type="component" value="Unassembled WGS sequence"/>
</dbReference>
<evidence type="ECO:0000313" key="2">
    <source>
        <dbReference type="Proteomes" id="UP000050525"/>
    </source>
</evidence>
<gene>
    <name evidence="1" type="ORF">Y1Q_0001935</name>
</gene>
<reference evidence="1 2" key="1">
    <citation type="journal article" date="2012" name="Genome Biol.">
        <title>Sequencing three crocodilian genomes to illuminate the evolution of archosaurs and amniotes.</title>
        <authorList>
            <person name="St John J.A."/>
            <person name="Braun E.L."/>
            <person name="Isberg S.R."/>
            <person name="Miles L.G."/>
            <person name="Chong A.Y."/>
            <person name="Gongora J."/>
            <person name="Dalzell P."/>
            <person name="Moran C."/>
            <person name="Bed'hom B."/>
            <person name="Abzhanov A."/>
            <person name="Burgess S.C."/>
            <person name="Cooksey A.M."/>
            <person name="Castoe T.A."/>
            <person name="Crawford N.G."/>
            <person name="Densmore L.D."/>
            <person name="Drew J.C."/>
            <person name="Edwards S.V."/>
            <person name="Faircloth B.C."/>
            <person name="Fujita M.K."/>
            <person name="Greenwold M.J."/>
            <person name="Hoffmann F.G."/>
            <person name="Howard J.M."/>
            <person name="Iguchi T."/>
            <person name="Janes D.E."/>
            <person name="Khan S.Y."/>
            <person name="Kohno S."/>
            <person name="de Koning A.J."/>
            <person name="Lance S.L."/>
            <person name="McCarthy F.M."/>
            <person name="McCormack J.E."/>
            <person name="Merchant M.E."/>
            <person name="Peterson D.G."/>
            <person name="Pollock D.D."/>
            <person name="Pourmand N."/>
            <person name="Raney B.J."/>
            <person name="Roessler K.A."/>
            <person name="Sanford J.R."/>
            <person name="Sawyer R.H."/>
            <person name="Schmidt C.J."/>
            <person name="Triplett E.W."/>
            <person name="Tuberville T.D."/>
            <person name="Venegas-Anaya M."/>
            <person name="Howard J.T."/>
            <person name="Jarvis E.D."/>
            <person name="Guillette L.J.Jr."/>
            <person name="Glenn T.C."/>
            <person name="Green R.E."/>
            <person name="Ray D.A."/>
        </authorList>
    </citation>
    <scope>NUCLEOTIDE SEQUENCE [LARGE SCALE GENOMIC DNA]</scope>
    <source>
        <strain evidence="1">KSC_2009_1</strain>
    </source>
</reference>